<dbReference type="Pfam" id="PF00571">
    <property type="entry name" value="CBS"/>
    <property type="match status" value="2"/>
</dbReference>
<dbReference type="FunFam" id="3.40.50.10490:FF:000011">
    <property type="entry name" value="Arabinose 5-phosphate isomerase"/>
    <property type="match status" value="1"/>
</dbReference>
<dbReference type="OrthoDB" id="9762536at2"/>
<dbReference type="GO" id="GO:0046872">
    <property type="term" value="F:metal ion binding"/>
    <property type="evidence" value="ECO:0007669"/>
    <property type="project" value="UniProtKB-KW"/>
</dbReference>
<feature type="site" description="Catalytically relevant" evidence="6">
    <location>
        <position position="171"/>
    </location>
</feature>
<evidence type="ECO:0000256" key="3">
    <source>
        <dbReference type="ARBA" id="ARBA00023122"/>
    </source>
</evidence>
<evidence type="ECO:0000256" key="1">
    <source>
        <dbReference type="ARBA" id="ARBA00008165"/>
    </source>
</evidence>
<dbReference type="PROSITE" id="PS51464">
    <property type="entry name" value="SIS"/>
    <property type="match status" value="1"/>
</dbReference>
<keyword evidence="3 7" id="KW-0129">CBS domain</keyword>
<keyword evidence="5" id="KW-0862">Zinc</keyword>
<dbReference type="Gene3D" id="3.10.580.10">
    <property type="entry name" value="CBS-domain"/>
    <property type="match status" value="1"/>
</dbReference>
<dbReference type="eggNOG" id="COG0517">
    <property type="taxonomic scope" value="Bacteria"/>
</dbReference>
<dbReference type="SUPFAM" id="SSF53697">
    <property type="entry name" value="SIS domain"/>
    <property type="match status" value="1"/>
</dbReference>
<evidence type="ECO:0000313" key="10">
    <source>
        <dbReference type="EMBL" id="EIC23699.1"/>
    </source>
</evidence>
<reference evidence="10 11" key="2">
    <citation type="submission" date="2011-11" db="EMBL/GenBank/DDBJ databases">
        <authorList>
            <consortium name="US DOE Joint Genome Institute"/>
            <person name="Lucas S."/>
            <person name="Han J."/>
            <person name="Lapidus A."/>
            <person name="Cheng J.-F."/>
            <person name="Goodwin L."/>
            <person name="Pitluck S."/>
            <person name="Peters L."/>
            <person name="Ovchinnikova G."/>
            <person name="Zhang X."/>
            <person name="Detter J.C."/>
            <person name="Han C."/>
            <person name="Tapia R."/>
            <person name="Land M."/>
            <person name="Hauser L."/>
            <person name="Kyrpides N."/>
            <person name="Ivanova N."/>
            <person name="Pagani I."/>
            <person name="Vogl K."/>
            <person name="Liu Z."/>
            <person name="Overmann J."/>
            <person name="Frigaard N.-U."/>
            <person name="Bryant D."/>
            <person name="Woyke T."/>
        </authorList>
    </citation>
    <scope>NUCLEOTIDE SEQUENCE [LARGE SCALE GENOMIC DNA]</scope>
    <source>
        <strain evidence="10 11">970</strain>
    </source>
</reference>
<dbReference type="Proteomes" id="UP000002964">
    <property type="component" value="Unassembled WGS sequence"/>
</dbReference>
<dbReference type="AlphaFoldDB" id="H8YW96"/>
<feature type="domain" description="CBS" evidence="8">
    <location>
        <begin position="188"/>
        <end position="245"/>
    </location>
</feature>
<protein>
    <recommendedName>
        <fullName evidence="4">Arabinose 5-phosphate isomerase</fullName>
        <shortName evidence="4">API</shortName>
        <ecNumber evidence="4">5.3.1.13</ecNumber>
    </recommendedName>
</protein>
<comment type="similarity">
    <text evidence="1 4">Belongs to the SIS family. GutQ/KpsF subfamily.</text>
</comment>
<dbReference type="PANTHER" id="PTHR42745:SF1">
    <property type="entry name" value="ARABINOSE 5-PHOSPHATE ISOMERASE KDSD"/>
    <property type="match status" value="1"/>
</dbReference>
<gene>
    <name evidence="10" type="ORF">Thi970DRAFT_00197</name>
</gene>
<feature type="domain" description="SIS" evidence="9">
    <location>
        <begin position="19"/>
        <end position="162"/>
    </location>
</feature>
<dbReference type="SMART" id="SM00116">
    <property type="entry name" value="CBS"/>
    <property type="match status" value="2"/>
</dbReference>
<sequence>MPRRSRRRRSGLNGVFDQALHLILETTGRVIVSGMGKSGIIGNKIAATLASTGTPSFAVHPAEAYHGDLGMFTADDVAILISYSGETEEVIRLIPSLRHFGVKTIALVGNVQSTLGRNADLVLDISVEREACPNNLAPTTSTKVTLAMGDALAVALINRRHFKPQDFAIFHPGGSLGRRLLTRIKDVMHTNLPVCAPLDSLRDVIMTITQAGLGVGVVVDNGALKGVITDGDLRRALFHHDRMDSLTASDIMTRSPLTVNETEMFADAENIMLKASVTALLVVNDQGVLTGILKLQDASQLK</sequence>
<dbReference type="CDD" id="cd05014">
    <property type="entry name" value="SIS_Kpsf"/>
    <property type="match status" value="1"/>
</dbReference>
<dbReference type="InterPro" id="IPR046342">
    <property type="entry name" value="CBS_dom_sf"/>
</dbReference>
<dbReference type="PROSITE" id="PS51371">
    <property type="entry name" value="CBS"/>
    <property type="match status" value="2"/>
</dbReference>
<evidence type="ECO:0000256" key="6">
    <source>
        <dbReference type="PIRSR" id="PIRSR004692-3"/>
    </source>
</evidence>
<dbReference type="PIRSF" id="PIRSF004692">
    <property type="entry name" value="KdsD_KpsF"/>
    <property type="match status" value="1"/>
</dbReference>
<dbReference type="PANTHER" id="PTHR42745">
    <property type="match status" value="1"/>
</dbReference>
<dbReference type="InterPro" id="IPR050986">
    <property type="entry name" value="GutQ/KpsF_isomerases"/>
</dbReference>
<dbReference type="Pfam" id="PF01380">
    <property type="entry name" value="SIS"/>
    <property type="match status" value="1"/>
</dbReference>
<evidence type="ECO:0000313" key="11">
    <source>
        <dbReference type="Proteomes" id="UP000002964"/>
    </source>
</evidence>
<dbReference type="CDD" id="cd04604">
    <property type="entry name" value="CBS_pair_SIS_assoc"/>
    <property type="match status" value="1"/>
</dbReference>
<organism evidence="10 11">
    <name type="scientific">Thiorhodovibrio frisius</name>
    <dbReference type="NCBI Taxonomy" id="631362"/>
    <lineage>
        <taxon>Bacteria</taxon>
        <taxon>Pseudomonadati</taxon>
        <taxon>Pseudomonadota</taxon>
        <taxon>Gammaproteobacteria</taxon>
        <taxon>Chromatiales</taxon>
        <taxon>Chromatiaceae</taxon>
        <taxon>Thiorhodovibrio</taxon>
    </lineage>
</organism>
<keyword evidence="11" id="KW-1185">Reference proteome</keyword>
<evidence type="ECO:0000259" key="8">
    <source>
        <dbReference type="PROSITE" id="PS51371"/>
    </source>
</evidence>
<feature type="binding site" evidence="5">
    <location>
        <position position="60"/>
    </location>
    <ligand>
        <name>Zn(2+)</name>
        <dbReference type="ChEBI" id="CHEBI:29105"/>
    </ligand>
</feature>
<dbReference type="InterPro" id="IPR035474">
    <property type="entry name" value="SIS_Kpsf"/>
</dbReference>
<evidence type="ECO:0000256" key="7">
    <source>
        <dbReference type="PROSITE-ProRule" id="PRU00703"/>
    </source>
</evidence>
<dbReference type="InterPro" id="IPR046348">
    <property type="entry name" value="SIS_dom_sf"/>
</dbReference>
<dbReference type="GO" id="GO:1901135">
    <property type="term" value="P:carbohydrate derivative metabolic process"/>
    <property type="evidence" value="ECO:0007669"/>
    <property type="project" value="InterPro"/>
</dbReference>
<dbReference type="eggNOG" id="COG0794">
    <property type="taxonomic scope" value="Bacteria"/>
</dbReference>
<dbReference type="InterPro" id="IPR004800">
    <property type="entry name" value="KdsD/KpsF-type"/>
</dbReference>
<feature type="site" description="Catalytically relevant" evidence="6">
    <location>
        <position position="37"/>
    </location>
</feature>
<feature type="site" description="Catalytically relevant" evidence="6">
    <location>
        <position position="130"/>
    </location>
</feature>
<accession>H8YW96</accession>
<feature type="site" description="Catalytically relevant" evidence="6">
    <location>
        <position position="89"/>
    </location>
</feature>
<keyword evidence="2" id="KW-0677">Repeat</keyword>
<evidence type="ECO:0000256" key="5">
    <source>
        <dbReference type="PIRSR" id="PIRSR004692-2"/>
    </source>
</evidence>
<keyword evidence="4" id="KW-0413">Isomerase</keyword>
<dbReference type="NCBIfam" id="TIGR00393">
    <property type="entry name" value="kpsF"/>
    <property type="match status" value="1"/>
</dbReference>
<dbReference type="InterPro" id="IPR001347">
    <property type="entry name" value="SIS_dom"/>
</dbReference>
<dbReference type="HOGENOM" id="CLU_040681_13_1_6"/>
<dbReference type="GO" id="GO:0097367">
    <property type="term" value="F:carbohydrate derivative binding"/>
    <property type="evidence" value="ECO:0007669"/>
    <property type="project" value="InterPro"/>
</dbReference>
<dbReference type="EC" id="5.3.1.13" evidence="4"/>
<evidence type="ECO:0000256" key="2">
    <source>
        <dbReference type="ARBA" id="ARBA00022737"/>
    </source>
</evidence>
<proteinExistence type="inferred from homology"/>
<dbReference type="GO" id="GO:0005975">
    <property type="term" value="P:carbohydrate metabolic process"/>
    <property type="evidence" value="ECO:0007669"/>
    <property type="project" value="InterPro"/>
</dbReference>
<reference evidence="11" key="1">
    <citation type="submission" date="2011-06" db="EMBL/GenBank/DDBJ databases">
        <authorList>
            <consortium name="US DOE Joint Genome Institute (JGI-PGF)"/>
            <person name="Lucas S."/>
            <person name="Han J."/>
            <person name="Lapidus A."/>
            <person name="Cheng J.-F."/>
            <person name="Goodwin L."/>
            <person name="Pitluck S."/>
            <person name="Peters L."/>
            <person name="Land M.L."/>
            <person name="Hauser L."/>
            <person name="Vogl K."/>
            <person name="Liu Z."/>
            <person name="Overmann J."/>
            <person name="Frigaard N.-U."/>
            <person name="Bryant D.A."/>
            <person name="Woyke T.J."/>
        </authorList>
    </citation>
    <scope>NUCLEOTIDE SEQUENCE [LARGE SCALE GENOMIC DNA]</scope>
    <source>
        <strain evidence="11">970</strain>
    </source>
</reference>
<evidence type="ECO:0000259" key="9">
    <source>
        <dbReference type="PROSITE" id="PS51464"/>
    </source>
</evidence>
<evidence type="ECO:0000256" key="4">
    <source>
        <dbReference type="PIRNR" id="PIRNR004692"/>
    </source>
</evidence>
<dbReference type="InterPro" id="IPR000644">
    <property type="entry name" value="CBS_dom"/>
</dbReference>
<dbReference type="STRING" id="631362.Thi970DRAFT_00197"/>
<dbReference type="Gene3D" id="3.40.50.10490">
    <property type="entry name" value="Glucose-6-phosphate isomerase like protein, domain 1"/>
    <property type="match status" value="1"/>
</dbReference>
<dbReference type="EMBL" id="JH603164">
    <property type="protein sequence ID" value="EIC23699.1"/>
    <property type="molecule type" value="Genomic_DNA"/>
</dbReference>
<comment type="catalytic activity">
    <reaction evidence="4">
        <text>D-arabinose 5-phosphate = D-ribulose 5-phosphate</text>
        <dbReference type="Rhea" id="RHEA:23104"/>
        <dbReference type="ChEBI" id="CHEBI:57693"/>
        <dbReference type="ChEBI" id="CHEBI:58121"/>
        <dbReference type="EC" id="5.3.1.13"/>
    </reaction>
</comment>
<keyword evidence="5" id="KW-0479">Metal-binding</keyword>
<feature type="domain" description="CBS" evidence="8">
    <location>
        <begin position="252"/>
        <end position="302"/>
    </location>
</feature>
<name>H8YW96_9GAMM</name>
<dbReference type="GO" id="GO:0019146">
    <property type="term" value="F:arabinose-5-phosphate isomerase activity"/>
    <property type="evidence" value="ECO:0007669"/>
    <property type="project" value="UniProtKB-EC"/>
</dbReference>